<evidence type="ECO:0000256" key="2">
    <source>
        <dbReference type="SAM" id="MobiDB-lite"/>
    </source>
</evidence>
<protein>
    <recommendedName>
        <fullName evidence="3">C2H2-type domain-containing protein</fullName>
    </recommendedName>
</protein>
<feature type="region of interest" description="Disordered" evidence="2">
    <location>
        <begin position="472"/>
        <end position="498"/>
    </location>
</feature>
<feature type="compositionally biased region" description="Basic and acidic residues" evidence="2">
    <location>
        <begin position="12"/>
        <end position="34"/>
    </location>
</feature>
<feature type="region of interest" description="Disordered" evidence="2">
    <location>
        <begin position="740"/>
        <end position="824"/>
    </location>
</feature>
<dbReference type="EMBL" id="JAKROA010000006">
    <property type="protein sequence ID" value="KAL5106207.1"/>
    <property type="molecule type" value="Genomic_DNA"/>
</dbReference>
<feature type="compositionally biased region" description="Basic residues" evidence="2">
    <location>
        <begin position="812"/>
        <end position="824"/>
    </location>
</feature>
<keyword evidence="1" id="KW-0479">Metal-binding</keyword>
<feature type="region of interest" description="Disordered" evidence="2">
    <location>
        <begin position="248"/>
        <end position="272"/>
    </location>
</feature>
<feature type="compositionally biased region" description="Polar residues" evidence="2">
    <location>
        <begin position="479"/>
        <end position="498"/>
    </location>
</feature>
<organism evidence="4 5">
    <name type="scientific">Taenia crassiceps</name>
    <dbReference type="NCBI Taxonomy" id="6207"/>
    <lineage>
        <taxon>Eukaryota</taxon>
        <taxon>Metazoa</taxon>
        <taxon>Spiralia</taxon>
        <taxon>Lophotrochozoa</taxon>
        <taxon>Platyhelminthes</taxon>
        <taxon>Cestoda</taxon>
        <taxon>Eucestoda</taxon>
        <taxon>Cyclophyllidea</taxon>
        <taxon>Taeniidae</taxon>
        <taxon>Taenia</taxon>
    </lineage>
</organism>
<feature type="compositionally biased region" description="Basic residues" evidence="2">
    <location>
        <begin position="64"/>
        <end position="78"/>
    </location>
</feature>
<feature type="compositionally biased region" description="Basic and acidic residues" evidence="2">
    <location>
        <begin position="691"/>
        <end position="701"/>
    </location>
</feature>
<feature type="region of interest" description="Disordered" evidence="2">
    <location>
        <begin position="679"/>
        <end position="701"/>
    </location>
</feature>
<dbReference type="CDD" id="cd15489">
    <property type="entry name" value="PHD_SF"/>
    <property type="match status" value="1"/>
</dbReference>
<keyword evidence="1" id="KW-0863">Zinc-finger</keyword>
<dbReference type="InterPro" id="IPR013087">
    <property type="entry name" value="Znf_C2H2_type"/>
</dbReference>
<dbReference type="InterPro" id="IPR011011">
    <property type="entry name" value="Znf_FYVE_PHD"/>
</dbReference>
<feature type="compositionally biased region" description="Acidic residues" evidence="2">
    <location>
        <begin position="754"/>
        <end position="763"/>
    </location>
</feature>
<dbReference type="PROSITE" id="PS50157">
    <property type="entry name" value="ZINC_FINGER_C2H2_2"/>
    <property type="match status" value="1"/>
</dbReference>
<evidence type="ECO:0000256" key="1">
    <source>
        <dbReference type="PROSITE-ProRule" id="PRU00042"/>
    </source>
</evidence>
<feature type="region of interest" description="Disordered" evidence="2">
    <location>
        <begin position="563"/>
        <end position="589"/>
    </location>
</feature>
<comment type="caution">
    <text evidence="4">The sequence shown here is derived from an EMBL/GenBank/DDBJ whole genome shotgun (WGS) entry which is preliminary data.</text>
</comment>
<dbReference type="CDD" id="cd04508">
    <property type="entry name" value="Tudor_SF"/>
    <property type="match status" value="1"/>
</dbReference>
<name>A0ABR4Q9C7_9CEST</name>
<feature type="compositionally biased region" description="Low complexity" evidence="2">
    <location>
        <begin position="774"/>
        <end position="791"/>
    </location>
</feature>
<feature type="region of interest" description="Disordered" evidence="2">
    <location>
        <begin position="64"/>
        <end position="91"/>
    </location>
</feature>
<feature type="domain" description="C2H2-type" evidence="3">
    <location>
        <begin position="293"/>
        <end position="321"/>
    </location>
</feature>
<keyword evidence="5" id="KW-1185">Reference proteome</keyword>
<proteinExistence type="predicted"/>
<reference evidence="4 5" key="1">
    <citation type="journal article" date="2022" name="Front. Cell. Infect. Microbiol.">
        <title>The Genomes of Two Strains of Taenia crassiceps the Animal Model for the Study of Human Cysticercosis.</title>
        <authorList>
            <person name="Bobes R.J."/>
            <person name="Estrada K."/>
            <person name="Rios-Valencia D.G."/>
            <person name="Calderon-Gallegos A."/>
            <person name="de la Torre P."/>
            <person name="Carrero J.C."/>
            <person name="Sanchez-Flores A."/>
            <person name="Laclette J.P."/>
        </authorList>
    </citation>
    <scope>NUCLEOTIDE SEQUENCE [LARGE SCALE GENOMIC DNA]</scope>
    <source>
        <strain evidence="4">WFUcys</strain>
    </source>
</reference>
<evidence type="ECO:0000313" key="4">
    <source>
        <dbReference type="EMBL" id="KAL5106207.1"/>
    </source>
</evidence>
<feature type="compositionally biased region" description="Low complexity" evidence="2">
    <location>
        <begin position="563"/>
        <end position="579"/>
    </location>
</feature>
<evidence type="ECO:0000313" key="5">
    <source>
        <dbReference type="Proteomes" id="UP001651158"/>
    </source>
</evidence>
<dbReference type="PROSITE" id="PS00028">
    <property type="entry name" value="ZINC_FINGER_C2H2_1"/>
    <property type="match status" value="1"/>
</dbReference>
<feature type="region of interest" description="Disordered" evidence="2">
    <location>
        <begin position="315"/>
        <end position="347"/>
    </location>
</feature>
<dbReference type="SUPFAM" id="SSF57903">
    <property type="entry name" value="FYVE/PHD zinc finger"/>
    <property type="match status" value="1"/>
</dbReference>
<feature type="compositionally biased region" description="Polar residues" evidence="2">
    <location>
        <begin position="315"/>
        <end position="328"/>
    </location>
</feature>
<dbReference type="Proteomes" id="UP001651158">
    <property type="component" value="Unassembled WGS sequence"/>
</dbReference>
<feature type="region of interest" description="Disordered" evidence="2">
    <location>
        <begin position="1"/>
        <end position="38"/>
    </location>
</feature>
<accession>A0ABR4Q9C7</accession>
<keyword evidence="1" id="KW-0862">Zinc</keyword>
<gene>
    <name evidence="4" type="ORF">TcWFU_004968</name>
</gene>
<sequence length="824" mass="89629">MGAQPAKPPKKGKLEEDRTRREDTFAEATSKKGSIDAMTTVEDWDPNDLWEISDHRQVCGHSLSKHHLMQSGSKSKRGTSHDADNQQQPASKPVYEIGSYVMARWRNNYEYLAEVLAYRQRSRDHLDYRIKFSWDGIVEWTPASSIRRAEQNEINYVLRFIRQHKQAESVRKEPNEEHEKKPIADANDNANDTPVAKGDMLYDRSIVQFHEACRKRRELKKRAVSGEFEGSKLEELPKLEDSIVSIPSKPGVIKSEPPGSSKRSSAAVRKVPPKPTVVVDLAVPSQKIPPTTFQCPHCPRKMRRQSLLTAHLQNYHSTKSTSPPSTVESALAPKKRKVEPEVESQSLPEAAHPERYVFCPTCKYSGSSTECVKNLIQCIVCRVWSHRSCTSQCSAKSWICTFCHRAPSQSGLTDWPVEAAETGVVTMSQPGDNPSLAQVMRETVSLINWLRHLNTLIVTGRRTLCRIKGLSGSCGSGSVDAQTTAGTSNPPKETSADSTTADLAMDFTFIPGPQTVTVEEHLSALESTDITRILANLANSSPEDLPDLMTAISDDLLNVPATTQQGQPQVQSGSPGQAVPLPPPPQSGAIFDTPTKALLASFEQVLYQGGSGGSNGKPLPPPTAIAIEADLQRPLSIDAASPFFTTPVKSLRSASTSVSDIEAAASLIGFAESSGRGEFGLSTAPTTPSCDEAKSQRVSSDLDRLESDILIPLEDMIGLIESRLDVIESQVAKMQGNQAVLLPHSNAENRHGTDEDDGGDDDSVSALSRTPAFSHSSLSPSSSRSLSPTSPQGGGGGADTQSAGVIYPHPKFAPKRRTYQRSPF</sequence>
<evidence type="ECO:0000259" key="3">
    <source>
        <dbReference type="PROSITE" id="PS50157"/>
    </source>
</evidence>
<feature type="region of interest" description="Disordered" evidence="2">
    <location>
        <begin position="167"/>
        <end position="197"/>
    </location>
</feature>
<feature type="compositionally biased region" description="Basic and acidic residues" evidence="2">
    <location>
        <begin position="167"/>
        <end position="183"/>
    </location>
</feature>